<evidence type="ECO:0000313" key="3">
    <source>
        <dbReference type="Proteomes" id="UP001415857"/>
    </source>
</evidence>
<evidence type="ECO:0000256" key="1">
    <source>
        <dbReference type="SAM" id="MobiDB-lite"/>
    </source>
</evidence>
<name>A0AAP0RS85_LIQFO</name>
<dbReference type="Proteomes" id="UP001415857">
    <property type="component" value="Unassembled WGS sequence"/>
</dbReference>
<dbReference type="EMBL" id="JBBPBK010000006">
    <property type="protein sequence ID" value="KAK9283686.1"/>
    <property type="molecule type" value="Genomic_DNA"/>
</dbReference>
<proteinExistence type="predicted"/>
<sequence length="117" mass="13394">MRPISCPLSDFVLPPENSEKLHPLGARKRSSCNIANAFARSRKPSSNVAYEHEVQHIQSYRTKITEEDWSSRWRHQGQLDTRGNMKEEPEKVHTQWWPDAGEAGKGSIILIDIVEIS</sequence>
<dbReference type="AlphaFoldDB" id="A0AAP0RS85"/>
<feature type="compositionally biased region" description="Basic and acidic residues" evidence="1">
    <location>
        <begin position="83"/>
        <end position="93"/>
    </location>
</feature>
<reference evidence="2 3" key="1">
    <citation type="journal article" date="2024" name="Plant J.">
        <title>Genome sequences and population genomics reveal climatic adaptation and genomic divergence between two closely related sweetgum species.</title>
        <authorList>
            <person name="Xu W.Q."/>
            <person name="Ren C.Q."/>
            <person name="Zhang X.Y."/>
            <person name="Comes H.P."/>
            <person name="Liu X.H."/>
            <person name="Li Y.G."/>
            <person name="Kettle C.J."/>
            <person name="Jalonen R."/>
            <person name="Gaisberger H."/>
            <person name="Ma Y.Z."/>
            <person name="Qiu Y.X."/>
        </authorList>
    </citation>
    <scope>NUCLEOTIDE SEQUENCE [LARGE SCALE GENOMIC DNA]</scope>
    <source>
        <strain evidence="2">Hangzhou</strain>
    </source>
</reference>
<feature type="region of interest" description="Disordered" evidence="1">
    <location>
        <begin position="75"/>
        <end position="99"/>
    </location>
</feature>
<protein>
    <submittedName>
        <fullName evidence="2">Uncharacterized protein</fullName>
    </submittedName>
</protein>
<organism evidence="2 3">
    <name type="scientific">Liquidambar formosana</name>
    <name type="common">Formosan gum</name>
    <dbReference type="NCBI Taxonomy" id="63359"/>
    <lineage>
        <taxon>Eukaryota</taxon>
        <taxon>Viridiplantae</taxon>
        <taxon>Streptophyta</taxon>
        <taxon>Embryophyta</taxon>
        <taxon>Tracheophyta</taxon>
        <taxon>Spermatophyta</taxon>
        <taxon>Magnoliopsida</taxon>
        <taxon>eudicotyledons</taxon>
        <taxon>Gunneridae</taxon>
        <taxon>Pentapetalae</taxon>
        <taxon>Saxifragales</taxon>
        <taxon>Altingiaceae</taxon>
        <taxon>Liquidambar</taxon>
    </lineage>
</organism>
<accession>A0AAP0RS85</accession>
<keyword evidence="3" id="KW-1185">Reference proteome</keyword>
<comment type="caution">
    <text evidence="2">The sequence shown here is derived from an EMBL/GenBank/DDBJ whole genome shotgun (WGS) entry which is preliminary data.</text>
</comment>
<evidence type="ECO:0000313" key="2">
    <source>
        <dbReference type="EMBL" id="KAK9283686.1"/>
    </source>
</evidence>
<gene>
    <name evidence="2" type="ORF">L1049_011936</name>
</gene>